<sequence length="512" mass="58119">MTTAPDPKHPDLPGLIFGCSPSKHRTSYMRRLLRRYNVQANGNERKEDTLHKLVELEKSIGEREKEALVNWFAGEGTHRALAALLGDAMKPPITPKIINEPAAKKSKLEESDDDIIFAAVDECRICMENLTPEKFPQTRITSTCAHHPAVCSRCLTEHINDQVQTKASNQVSCPECLEKVSDAEIKKHAPPEVLERQDNLFSSIFTKHTNISSRNGRRLLNMSLQHLPNFTFCLSPTCESGQIHTGPDHPMMTCTTCGFKTCFIHKLPWHEDLTCAEFDLFNQARVRQEAASEAWIAEHTKLCPNPKCGMRIQKKTGCDRLTCDYCLFEFCWCCFADFKMIKKRGNDHHKEDCRWHTKNENGMPGQGRRRESALKQLKEPKKSKNSKKLIKSDDSKKSDAGPAPKEPNVLEEPEELKEVNPREESESTDNPTILEDLKQSHSPMKPSEAADEVQPFQPKVSDDAKDSFEPDVTEDLKRPNQPQESVKPSKRTESTEALGLNMPNPLKRLREE</sequence>
<dbReference type="PROSITE" id="PS50089">
    <property type="entry name" value="ZF_RING_2"/>
    <property type="match status" value="1"/>
</dbReference>
<evidence type="ECO:0000256" key="10">
    <source>
        <dbReference type="SAM" id="MobiDB-lite"/>
    </source>
</evidence>
<dbReference type="InterPro" id="IPR013083">
    <property type="entry name" value="Znf_RING/FYVE/PHD"/>
</dbReference>
<evidence type="ECO:0000256" key="8">
    <source>
        <dbReference type="ARBA" id="ARBA00022833"/>
    </source>
</evidence>
<reference evidence="13 14" key="1">
    <citation type="submission" date="2017-11" db="EMBL/GenBank/DDBJ databases">
        <title>Comparative genomics of Botrytis spp.</title>
        <authorList>
            <person name="Valero-Jimenez C.A."/>
            <person name="Tapia P."/>
            <person name="Veloso J."/>
            <person name="Silva-Moreno E."/>
            <person name="Staats M."/>
            <person name="Valdes J.H."/>
            <person name="Van Kan J.A.L."/>
        </authorList>
    </citation>
    <scope>NUCLEOTIDE SEQUENCE [LARGE SCALE GENOMIC DNA]</scope>
    <source>
        <strain evidence="13 14">MUCL2830</strain>
    </source>
</reference>
<dbReference type="Gene3D" id="3.30.40.10">
    <property type="entry name" value="Zinc/RING finger domain, C3HC4 (zinc finger)"/>
    <property type="match status" value="1"/>
</dbReference>
<organism evidence="13 14">
    <name type="scientific">Botryotinia calthae</name>
    <dbReference type="NCBI Taxonomy" id="38488"/>
    <lineage>
        <taxon>Eukaryota</taxon>
        <taxon>Fungi</taxon>
        <taxon>Dikarya</taxon>
        <taxon>Ascomycota</taxon>
        <taxon>Pezizomycotina</taxon>
        <taxon>Leotiomycetes</taxon>
        <taxon>Helotiales</taxon>
        <taxon>Sclerotiniaceae</taxon>
        <taxon>Botryotinia</taxon>
    </lineage>
</organism>
<evidence type="ECO:0000256" key="2">
    <source>
        <dbReference type="ARBA" id="ARBA00012251"/>
    </source>
</evidence>
<dbReference type="SUPFAM" id="SSF57850">
    <property type="entry name" value="RING/U-box"/>
    <property type="match status" value="3"/>
</dbReference>
<dbReference type="InterPro" id="IPR001841">
    <property type="entry name" value="Znf_RING"/>
</dbReference>
<dbReference type="InterPro" id="IPR031127">
    <property type="entry name" value="E3_UB_ligase_RBR"/>
</dbReference>
<evidence type="ECO:0000256" key="6">
    <source>
        <dbReference type="ARBA" id="ARBA00022771"/>
    </source>
</evidence>
<keyword evidence="6 9" id="KW-0863">Zinc-finger</keyword>
<keyword evidence="8" id="KW-0862">Zinc</keyword>
<dbReference type="GO" id="GO:0008270">
    <property type="term" value="F:zinc ion binding"/>
    <property type="evidence" value="ECO:0007669"/>
    <property type="project" value="UniProtKB-KW"/>
</dbReference>
<evidence type="ECO:0000256" key="9">
    <source>
        <dbReference type="PROSITE-ProRule" id="PRU00175"/>
    </source>
</evidence>
<feature type="region of interest" description="Disordered" evidence="10">
    <location>
        <begin position="351"/>
        <end position="512"/>
    </location>
</feature>
<evidence type="ECO:0000256" key="7">
    <source>
        <dbReference type="ARBA" id="ARBA00022786"/>
    </source>
</evidence>
<feature type="compositionally biased region" description="Basic and acidic residues" evidence="10">
    <location>
        <begin position="416"/>
        <end position="425"/>
    </location>
</feature>
<evidence type="ECO:0000313" key="14">
    <source>
        <dbReference type="Proteomes" id="UP000297299"/>
    </source>
</evidence>
<dbReference type="CDD" id="cd20335">
    <property type="entry name" value="BRcat_RBR"/>
    <property type="match status" value="1"/>
</dbReference>
<feature type="compositionally biased region" description="Basic and acidic residues" evidence="10">
    <location>
        <begin position="390"/>
        <end position="399"/>
    </location>
</feature>
<gene>
    <name evidence="13" type="ORF">BOTCAL_0084g00220</name>
</gene>
<evidence type="ECO:0000259" key="12">
    <source>
        <dbReference type="PROSITE" id="PS51873"/>
    </source>
</evidence>
<dbReference type="STRING" id="38488.A0A4Y8DA17"/>
<name>A0A4Y8DA17_9HELO</name>
<evidence type="ECO:0000256" key="5">
    <source>
        <dbReference type="ARBA" id="ARBA00022737"/>
    </source>
</evidence>
<dbReference type="EC" id="2.3.2.31" evidence="2"/>
<dbReference type="SMART" id="SM00647">
    <property type="entry name" value="IBR"/>
    <property type="match status" value="2"/>
</dbReference>
<dbReference type="Pfam" id="PF01485">
    <property type="entry name" value="IBR"/>
    <property type="match status" value="1"/>
</dbReference>
<dbReference type="Gene3D" id="1.20.120.1750">
    <property type="match status" value="1"/>
</dbReference>
<proteinExistence type="predicted"/>
<dbReference type="Pfam" id="PF22191">
    <property type="entry name" value="IBR_1"/>
    <property type="match status" value="1"/>
</dbReference>
<dbReference type="Proteomes" id="UP000297299">
    <property type="component" value="Unassembled WGS sequence"/>
</dbReference>
<feature type="compositionally biased region" description="Basic and acidic residues" evidence="10">
    <location>
        <begin position="460"/>
        <end position="478"/>
    </location>
</feature>
<keyword evidence="5" id="KW-0677">Repeat</keyword>
<comment type="caution">
    <text evidence="13">The sequence shown here is derived from an EMBL/GenBank/DDBJ whole genome shotgun (WGS) entry which is preliminary data.</text>
</comment>
<feature type="domain" description="RING-type" evidence="12">
    <location>
        <begin position="119"/>
        <end position="362"/>
    </location>
</feature>
<keyword evidence="14" id="KW-1185">Reference proteome</keyword>
<evidence type="ECO:0000259" key="11">
    <source>
        <dbReference type="PROSITE" id="PS50089"/>
    </source>
</evidence>
<dbReference type="GO" id="GO:0061630">
    <property type="term" value="F:ubiquitin protein ligase activity"/>
    <property type="evidence" value="ECO:0007669"/>
    <property type="project" value="UniProtKB-EC"/>
</dbReference>
<dbReference type="InterPro" id="IPR002867">
    <property type="entry name" value="IBR_dom"/>
</dbReference>
<evidence type="ECO:0000256" key="4">
    <source>
        <dbReference type="ARBA" id="ARBA00022723"/>
    </source>
</evidence>
<dbReference type="PROSITE" id="PS51873">
    <property type="entry name" value="TRIAD"/>
    <property type="match status" value="1"/>
</dbReference>
<protein>
    <recommendedName>
        <fullName evidence="2">RBR-type E3 ubiquitin transferase</fullName>
        <ecNumber evidence="2">2.3.2.31</ecNumber>
    </recommendedName>
</protein>
<accession>A0A4Y8DA17</accession>
<comment type="catalytic activity">
    <reaction evidence="1">
        <text>[E2 ubiquitin-conjugating enzyme]-S-ubiquitinyl-L-cysteine + [acceptor protein]-L-lysine = [E2 ubiquitin-conjugating enzyme]-L-cysteine + [acceptor protein]-N(6)-ubiquitinyl-L-lysine.</text>
        <dbReference type="EC" id="2.3.2.31"/>
    </reaction>
</comment>
<dbReference type="AlphaFoldDB" id="A0A4Y8DA17"/>
<dbReference type="PANTHER" id="PTHR11685">
    <property type="entry name" value="RBR FAMILY RING FINGER AND IBR DOMAIN-CONTAINING"/>
    <property type="match status" value="1"/>
</dbReference>
<dbReference type="InterPro" id="IPR044066">
    <property type="entry name" value="TRIAD_supradom"/>
</dbReference>
<keyword evidence="3" id="KW-0808">Transferase</keyword>
<dbReference type="GO" id="GO:0016567">
    <property type="term" value="P:protein ubiquitination"/>
    <property type="evidence" value="ECO:0007669"/>
    <property type="project" value="InterPro"/>
</dbReference>
<evidence type="ECO:0000313" key="13">
    <source>
        <dbReference type="EMBL" id="TEY73043.1"/>
    </source>
</evidence>
<dbReference type="EMBL" id="PHWZ01000084">
    <property type="protein sequence ID" value="TEY73043.1"/>
    <property type="molecule type" value="Genomic_DNA"/>
</dbReference>
<keyword evidence="4" id="KW-0479">Metal-binding</keyword>
<evidence type="ECO:0000256" key="3">
    <source>
        <dbReference type="ARBA" id="ARBA00022679"/>
    </source>
</evidence>
<feature type="domain" description="RING-type" evidence="11">
    <location>
        <begin position="123"/>
        <end position="176"/>
    </location>
</feature>
<dbReference type="OrthoDB" id="1431934at2759"/>
<evidence type="ECO:0000256" key="1">
    <source>
        <dbReference type="ARBA" id="ARBA00001798"/>
    </source>
</evidence>
<keyword evidence="7" id="KW-0833">Ubl conjugation pathway</keyword>
<feature type="compositionally biased region" description="Basic and acidic residues" evidence="10">
    <location>
        <begin position="368"/>
        <end position="382"/>
    </location>
</feature>